<proteinExistence type="predicted"/>
<name>A0A239IXK1_9BACT</name>
<dbReference type="AlphaFoldDB" id="A0A239IXK1"/>
<dbReference type="PANTHER" id="PTHR46797">
    <property type="entry name" value="HTH-TYPE TRANSCRIPTIONAL REGULATOR"/>
    <property type="match status" value="1"/>
</dbReference>
<dbReference type="Proteomes" id="UP000198432">
    <property type="component" value="Unassembled WGS sequence"/>
</dbReference>
<dbReference type="InterPro" id="IPR010982">
    <property type="entry name" value="Lambda_DNA-bd_dom_sf"/>
</dbReference>
<reference evidence="4" key="1">
    <citation type="submission" date="2017-06" db="EMBL/GenBank/DDBJ databases">
        <authorList>
            <person name="Varghese N."/>
            <person name="Submissions S."/>
        </authorList>
    </citation>
    <scope>NUCLEOTIDE SEQUENCE [LARGE SCALE GENOMIC DNA]</scope>
    <source>
        <strain evidence="4">NKM1</strain>
    </source>
</reference>
<dbReference type="PROSITE" id="PS50943">
    <property type="entry name" value="HTH_CROC1"/>
    <property type="match status" value="1"/>
</dbReference>
<protein>
    <submittedName>
        <fullName evidence="3">DNA-binding transcriptional regulator, XRE-family HTH domain</fullName>
    </submittedName>
</protein>
<dbReference type="GO" id="GO:0003677">
    <property type="term" value="F:DNA binding"/>
    <property type="evidence" value="ECO:0007669"/>
    <property type="project" value="UniProtKB-KW"/>
</dbReference>
<dbReference type="SUPFAM" id="SSF47413">
    <property type="entry name" value="lambda repressor-like DNA-binding domains"/>
    <property type="match status" value="1"/>
</dbReference>
<feature type="domain" description="HTH cro/C1-type" evidence="2">
    <location>
        <begin position="9"/>
        <end position="64"/>
    </location>
</feature>
<sequence>MHQQLGEVVKERRSSLHLTQEDLADMAGVAVRTLKAIEVGKGNPSLSTLQKLAEVLGMEIRLEIKKLNK</sequence>
<dbReference type="InterPro" id="IPR001387">
    <property type="entry name" value="Cro/C1-type_HTH"/>
</dbReference>
<evidence type="ECO:0000313" key="3">
    <source>
        <dbReference type="EMBL" id="SNS98112.1"/>
    </source>
</evidence>
<dbReference type="InterPro" id="IPR050807">
    <property type="entry name" value="TransReg_Diox_bact_type"/>
</dbReference>
<dbReference type="PANTHER" id="PTHR46797:SF1">
    <property type="entry name" value="METHYLPHOSPHONATE SYNTHASE"/>
    <property type="match status" value="1"/>
</dbReference>
<dbReference type="Pfam" id="PF01381">
    <property type="entry name" value="HTH_3"/>
    <property type="match status" value="1"/>
</dbReference>
<keyword evidence="1 3" id="KW-0238">DNA-binding</keyword>
<dbReference type="OrthoDB" id="1357763at2"/>
<dbReference type="EMBL" id="FZOQ01000019">
    <property type="protein sequence ID" value="SNS98112.1"/>
    <property type="molecule type" value="Genomic_DNA"/>
</dbReference>
<dbReference type="CDD" id="cd00093">
    <property type="entry name" value="HTH_XRE"/>
    <property type="match status" value="1"/>
</dbReference>
<evidence type="ECO:0000259" key="2">
    <source>
        <dbReference type="PROSITE" id="PS50943"/>
    </source>
</evidence>
<dbReference type="GO" id="GO:0003700">
    <property type="term" value="F:DNA-binding transcription factor activity"/>
    <property type="evidence" value="ECO:0007669"/>
    <property type="project" value="TreeGrafter"/>
</dbReference>
<dbReference type="SMART" id="SM00530">
    <property type="entry name" value="HTH_XRE"/>
    <property type="match status" value="1"/>
</dbReference>
<evidence type="ECO:0000256" key="1">
    <source>
        <dbReference type="ARBA" id="ARBA00023125"/>
    </source>
</evidence>
<accession>A0A239IXK1</accession>
<dbReference type="RefSeq" id="WP_089320676.1">
    <property type="nucleotide sequence ID" value="NZ_FZOQ01000019.1"/>
</dbReference>
<dbReference type="GO" id="GO:0005829">
    <property type="term" value="C:cytosol"/>
    <property type="evidence" value="ECO:0007669"/>
    <property type="project" value="TreeGrafter"/>
</dbReference>
<gene>
    <name evidence="3" type="ORF">SAMN06296052_11954</name>
</gene>
<organism evidence="3 4">
    <name type="scientific">Pontibacter ummariensis</name>
    <dbReference type="NCBI Taxonomy" id="1610492"/>
    <lineage>
        <taxon>Bacteria</taxon>
        <taxon>Pseudomonadati</taxon>
        <taxon>Bacteroidota</taxon>
        <taxon>Cytophagia</taxon>
        <taxon>Cytophagales</taxon>
        <taxon>Hymenobacteraceae</taxon>
        <taxon>Pontibacter</taxon>
    </lineage>
</organism>
<dbReference type="Gene3D" id="1.10.260.40">
    <property type="entry name" value="lambda repressor-like DNA-binding domains"/>
    <property type="match status" value="1"/>
</dbReference>
<evidence type="ECO:0000313" key="4">
    <source>
        <dbReference type="Proteomes" id="UP000198432"/>
    </source>
</evidence>
<keyword evidence="4" id="KW-1185">Reference proteome</keyword>